<sequence length="150" mass="15160">MGLIAGVAANAAPSLALAIPLAADTPTTITINDVTVTEPVSGQSLASFTISASPNITQTVNVDYATSDGTAIAGSDYVAVSSKNPIQLSTSKQSAVVSVTIKSDTKAEGSETFFLNLFNAKKATIATKSQGVGTINDPLPTLSIGDRTVT</sequence>
<evidence type="ECO:0000313" key="7">
    <source>
        <dbReference type="Proteomes" id="UP000050509"/>
    </source>
</evidence>
<dbReference type="Proteomes" id="UP000050509">
    <property type="component" value="Unassembled WGS sequence"/>
</dbReference>
<feature type="signal peptide" evidence="4">
    <location>
        <begin position="1"/>
        <end position="18"/>
    </location>
</feature>
<evidence type="ECO:0000256" key="4">
    <source>
        <dbReference type="SAM" id="SignalP"/>
    </source>
</evidence>
<evidence type="ECO:0000256" key="3">
    <source>
        <dbReference type="ARBA" id="ARBA00022837"/>
    </source>
</evidence>
<keyword evidence="3" id="KW-0106">Calcium</keyword>
<keyword evidence="2" id="KW-0677">Repeat</keyword>
<proteinExistence type="predicted"/>
<keyword evidence="7" id="KW-1185">Reference proteome</keyword>
<gene>
    <name evidence="6" type="ORF">SE17_30400</name>
</gene>
<evidence type="ECO:0000256" key="1">
    <source>
        <dbReference type="ARBA" id="ARBA00022729"/>
    </source>
</evidence>
<dbReference type="GO" id="GO:0007154">
    <property type="term" value="P:cell communication"/>
    <property type="evidence" value="ECO:0007669"/>
    <property type="project" value="InterPro"/>
</dbReference>
<dbReference type="AlphaFoldDB" id="A0A0P9DIZ8"/>
<evidence type="ECO:0000259" key="5">
    <source>
        <dbReference type="Pfam" id="PF03160"/>
    </source>
</evidence>
<accession>A0A0P9DIZ8</accession>
<name>A0A0P9DIZ8_9CHLR</name>
<comment type="caution">
    <text evidence="6">The sequence shown here is derived from an EMBL/GenBank/DDBJ whole genome shotgun (WGS) entry which is preliminary data.</text>
</comment>
<feature type="non-terminal residue" evidence="6">
    <location>
        <position position="150"/>
    </location>
</feature>
<dbReference type="Pfam" id="PF03160">
    <property type="entry name" value="Calx-beta"/>
    <property type="match status" value="1"/>
</dbReference>
<dbReference type="InterPro" id="IPR003644">
    <property type="entry name" value="Calx_beta"/>
</dbReference>
<dbReference type="EMBL" id="LJCR01001723">
    <property type="protein sequence ID" value="KPV49831.1"/>
    <property type="molecule type" value="Genomic_DNA"/>
</dbReference>
<dbReference type="SUPFAM" id="SSF141072">
    <property type="entry name" value="CalX-like"/>
    <property type="match status" value="1"/>
</dbReference>
<dbReference type="GO" id="GO:0016020">
    <property type="term" value="C:membrane"/>
    <property type="evidence" value="ECO:0007669"/>
    <property type="project" value="InterPro"/>
</dbReference>
<keyword evidence="1 4" id="KW-0732">Signal</keyword>
<dbReference type="InterPro" id="IPR038081">
    <property type="entry name" value="CalX-like_sf"/>
</dbReference>
<protein>
    <recommendedName>
        <fullName evidence="5">Calx-beta domain-containing protein</fullName>
    </recommendedName>
</protein>
<feature type="domain" description="Calx-beta" evidence="5">
    <location>
        <begin position="45"/>
        <end position="124"/>
    </location>
</feature>
<organism evidence="6 7">
    <name type="scientific">Kouleothrix aurantiaca</name>
    <dbReference type="NCBI Taxonomy" id="186479"/>
    <lineage>
        <taxon>Bacteria</taxon>
        <taxon>Bacillati</taxon>
        <taxon>Chloroflexota</taxon>
        <taxon>Chloroflexia</taxon>
        <taxon>Chloroflexales</taxon>
        <taxon>Roseiflexineae</taxon>
        <taxon>Roseiflexaceae</taxon>
        <taxon>Kouleothrix</taxon>
    </lineage>
</organism>
<dbReference type="Gene3D" id="2.60.40.2030">
    <property type="match status" value="1"/>
</dbReference>
<reference evidence="6 7" key="1">
    <citation type="submission" date="2015-09" db="EMBL/GenBank/DDBJ databases">
        <title>Draft genome sequence of Kouleothrix aurantiaca JCM 19913.</title>
        <authorList>
            <person name="Hemp J."/>
        </authorList>
    </citation>
    <scope>NUCLEOTIDE SEQUENCE [LARGE SCALE GENOMIC DNA]</scope>
    <source>
        <strain evidence="6 7">COM-B</strain>
    </source>
</reference>
<evidence type="ECO:0000256" key="2">
    <source>
        <dbReference type="ARBA" id="ARBA00022737"/>
    </source>
</evidence>
<feature type="chain" id="PRO_5006156292" description="Calx-beta domain-containing protein" evidence="4">
    <location>
        <begin position="19"/>
        <end position="150"/>
    </location>
</feature>
<evidence type="ECO:0000313" key="6">
    <source>
        <dbReference type="EMBL" id="KPV49831.1"/>
    </source>
</evidence>